<evidence type="ECO:0000256" key="2">
    <source>
        <dbReference type="ARBA" id="ARBA00022692"/>
    </source>
</evidence>
<sequence>MGLLNHDSGDKTNTTCPMPVHLAPDAPENFVGDFSFHQFNMILSGACTGLTCLVIFSVMARHAMHLSDPNQQIKIMRIALLFPLYSIYSFLSICFPNAYVYLVGWTLVFQGIALYSFLMLLCDFLAPNDRHRVEFFASLKIPQMFNKNKTVEGLGWLKRTWFCVLQYPFVTVVLAIAQSITQAEGTYCLESQDRHFAHVWIRVIGMISLTVAMVAVLRFYGILKSHMKEHKPLLKLLAFKLIVGLEFLEEIIFMILDSTSALEPTDTLSYADTKIGIPTLLICLQVIPFACLFHYAYSVKPYTALSSQKTSGSHPYVAVIDSEIGLPQGKRYQGGPLGIYAWLMLFNPVEFFRDIFSTYAMFRDSKSAQMDNAMNMDTRY</sequence>
<evidence type="ECO:0000256" key="5">
    <source>
        <dbReference type="SAM" id="Phobius"/>
    </source>
</evidence>
<dbReference type="PANTHER" id="PTHR23423">
    <property type="entry name" value="ORGANIC SOLUTE TRANSPORTER-RELATED"/>
    <property type="match status" value="1"/>
</dbReference>
<keyword evidence="4 5" id="KW-0472">Membrane</keyword>
<feature type="transmembrane region" description="Helical" evidence="5">
    <location>
        <begin position="233"/>
        <end position="255"/>
    </location>
</feature>
<feature type="transmembrane region" description="Helical" evidence="5">
    <location>
        <begin position="39"/>
        <end position="59"/>
    </location>
</feature>
<dbReference type="EMBL" id="MLKD01000005">
    <property type="protein sequence ID" value="OQE26299.1"/>
    <property type="molecule type" value="Genomic_DNA"/>
</dbReference>
<dbReference type="OrthoDB" id="5348404at2759"/>
<evidence type="ECO:0000256" key="4">
    <source>
        <dbReference type="ARBA" id="ARBA00023136"/>
    </source>
</evidence>
<feature type="transmembrane region" description="Helical" evidence="5">
    <location>
        <begin position="80"/>
        <end position="101"/>
    </location>
</feature>
<dbReference type="SMART" id="SM01417">
    <property type="entry name" value="Solute_trans_a"/>
    <property type="match status" value="1"/>
</dbReference>
<evidence type="ECO:0000313" key="7">
    <source>
        <dbReference type="Proteomes" id="UP000191285"/>
    </source>
</evidence>
<accession>A0A1V6TKD0</accession>
<keyword evidence="3 5" id="KW-1133">Transmembrane helix</keyword>
<dbReference type="Pfam" id="PF03619">
    <property type="entry name" value="Solute_trans_a"/>
    <property type="match status" value="1"/>
</dbReference>
<feature type="transmembrane region" description="Helical" evidence="5">
    <location>
        <begin position="275"/>
        <end position="297"/>
    </location>
</feature>
<evidence type="ECO:0000256" key="3">
    <source>
        <dbReference type="ARBA" id="ARBA00022989"/>
    </source>
</evidence>
<organism evidence="6 7">
    <name type="scientific">Penicillium steckii</name>
    <dbReference type="NCBI Taxonomy" id="303698"/>
    <lineage>
        <taxon>Eukaryota</taxon>
        <taxon>Fungi</taxon>
        <taxon>Dikarya</taxon>
        <taxon>Ascomycota</taxon>
        <taxon>Pezizomycotina</taxon>
        <taxon>Eurotiomycetes</taxon>
        <taxon>Eurotiomycetidae</taxon>
        <taxon>Eurotiales</taxon>
        <taxon>Aspergillaceae</taxon>
        <taxon>Penicillium</taxon>
    </lineage>
</organism>
<feature type="transmembrane region" description="Helical" evidence="5">
    <location>
        <begin position="200"/>
        <end position="221"/>
    </location>
</feature>
<gene>
    <name evidence="6" type="ORF">PENSTE_c005G00475</name>
</gene>
<dbReference type="Proteomes" id="UP000191285">
    <property type="component" value="Unassembled WGS sequence"/>
</dbReference>
<feature type="transmembrane region" description="Helical" evidence="5">
    <location>
        <begin position="161"/>
        <end position="180"/>
    </location>
</feature>
<dbReference type="AlphaFoldDB" id="A0A1V6TKD0"/>
<keyword evidence="2 5" id="KW-0812">Transmembrane</keyword>
<dbReference type="STRING" id="303698.A0A1V6TKD0"/>
<dbReference type="InterPro" id="IPR005178">
    <property type="entry name" value="Ostalpha/TMEM184C"/>
</dbReference>
<protein>
    <submittedName>
        <fullName evidence="6">Uncharacterized protein</fullName>
    </submittedName>
</protein>
<proteinExistence type="predicted"/>
<keyword evidence="7" id="KW-1185">Reference proteome</keyword>
<evidence type="ECO:0000313" key="6">
    <source>
        <dbReference type="EMBL" id="OQE26299.1"/>
    </source>
</evidence>
<feature type="transmembrane region" description="Helical" evidence="5">
    <location>
        <begin position="107"/>
        <end position="126"/>
    </location>
</feature>
<comment type="caution">
    <text evidence="6">The sequence shown here is derived from an EMBL/GenBank/DDBJ whole genome shotgun (WGS) entry which is preliminary data.</text>
</comment>
<dbReference type="GO" id="GO:0016020">
    <property type="term" value="C:membrane"/>
    <property type="evidence" value="ECO:0007669"/>
    <property type="project" value="UniProtKB-SubCell"/>
</dbReference>
<comment type="subcellular location">
    <subcellularLocation>
        <location evidence="1">Membrane</location>
        <topology evidence="1">Multi-pass membrane protein</topology>
    </subcellularLocation>
</comment>
<evidence type="ECO:0000256" key="1">
    <source>
        <dbReference type="ARBA" id="ARBA00004141"/>
    </source>
</evidence>
<name>A0A1V6TKD0_9EURO</name>
<reference evidence="7" key="1">
    <citation type="journal article" date="2017" name="Nat. Microbiol.">
        <title>Global analysis of biosynthetic gene clusters reveals vast potential of secondary metabolite production in Penicillium species.</title>
        <authorList>
            <person name="Nielsen J.C."/>
            <person name="Grijseels S."/>
            <person name="Prigent S."/>
            <person name="Ji B."/>
            <person name="Dainat J."/>
            <person name="Nielsen K.F."/>
            <person name="Frisvad J.C."/>
            <person name="Workman M."/>
            <person name="Nielsen J."/>
        </authorList>
    </citation>
    <scope>NUCLEOTIDE SEQUENCE [LARGE SCALE GENOMIC DNA]</scope>
    <source>
        <strain evidence="7">IBT 24891</strain>
    </source>
</reference>